<dbReference type="Proteomes" id="UP000053558">
    <property type="component" value="Unassembled WGS sequence"/>
</dbReference>
<feature type="non-terminal residue" evidence="1">
    <location>
        <position position="1"/>
    </location>
</feature>
<dbReference type="OrthoDB" id="5599163at2759"/>
<dbReference type="EMBL" id="JH711574">
    <property type="protein sequence ID" value="EIW84690.1"/>
    <property type="molecule type" value="Genomic_DNA"/>
</dbReference>
<reference evidence="2" key="1">
    <citation type="journal article" date="2012" name="Science">
        <title>The Paleozoic origin of enzymatic lignin decomposition reconstructed from 31 fungal genomes.</title>
        <authorList>
            <person name="Floudas D."/>
            <person name="Binder M."/>
            <person name="Riley R."/>
            <person name="Barry K."/>
            <person name="Blanchette R.A."/>
            <person name="Henrissat B."/>
            <person name="Martinez A.T."/>
            <person name="Otillar R."/>
            <person name="Spatafora J.W."/>
            <person name="Yadav J.S."/>
            <person name="Aerts A."/>
            <person name="Benoit I."/>
            <person name="Boyd A."/>
            <person name="Carlson A."/>
            <person name="Copeland A."/>
            <person name="Coutinho P.M."/>
            <person name="de Vries R.P."/>
            <person name="Ferreira P."/>
            <person name="Findley K."/>
            <person name="Foster B."/>
            <person name="Gaskell J."/>
            <person name="Glotzer D."/>
            <person name="Gorecki P."/>
            <person name="Heitman J."/>
            <person name="Hesse C."/>
            <person name="Hori C."/>
            <person name="Igarashi K."/>
            <person name="Jurgens J.A."/>
            <person name="Kallen N."/>
            <person name="Kersten P."/>
            <person name="Kohler A."/>
            <person name="Kuees U."/>
            <person name="Kumar T.K.A."/>
            <person name="Kuo A."/>
            <person name="LaButti K."/>
            <person name="Larrondo L.F."/>
            <person name="Lindquist E."/>
            <person name="Ling A."/>
            <person name="Lombard V."/>
            <person name="Lucas S."/>
            <person name="Lundell T."/>
            <person name="Martin R."/>
            <person name="McLaughlin D.J."/>
            <person name="Morgenstern I."/>
            <person name="Morin E."/>
            <person name="Murat C."/>
            <person name="Nagy L.G."/>
            <person name="Nolan M."/>
            <person name="Ohm R.A."/>
            <person name="Patyshakuliyeva A."/>
            <person name="Rokas A."/>
            <person name="Ruiz-Duenas F.J."/>
            <person name="Sabat G."/>
            <person name="Salamov A."/>
            <person name="Samejima M."/>
            <person name="Schmutz J."/>
            <person name="Slot J.C."/>
            <person name="St John F."/>
            <person name="Stenlid J."/>
            <person name="Sun H."/>
            <person name="Sun S."/>
            <person name="Syed K."/>
            <person name="Tsang A."/>
            <person name="Wiebenga A."/>
            <person name="Young D."/>
            <person name="Pisabarro A."/>
            <person name="Eastwood D.C."/>
            <person name="Martin F."/>
            <person name="Cullen D."/>
            <person name="Grigoriev I.V."/>
            <person name="Hibbett D.S."/>
        </authorList>
    </citation>
    <scope>NUCLEOTIDE SEQUENCE [LARGE SCALE GENOMIC DNA]</scope>
    <source>
        <strain evidence="2">RWD-64-598 SS2</strain>
    </source>
</reference>
<sequence>LPQLSPHPPDFSPGTRLTQERMDELGIFDSDFLWPEEQKLAAQVLINNEKGLAWNESEKGRFRDDYFKPITIPTIEHTPWMHRQPPIPPGIREKVINIIKNKIDSGVYEPS</sequence>
<organism evidence="1 2">
    <name type="scientific">Coniophora puteana (strain RWD-64-598)</name>
    <name type="common">Brown rot fungus</name>
    <dbReference type="NCBI Taxonomy" id="741705"/>
    <lineage>
        <taxon>Eukaryota</taxon>
        <taxon>Fungi</taxon>
        <taxon>Dikarya</taxon>
        <taxon>Basidiomycota</taxon>
        <taxon>Agaricomycotina</taxon>
        <taxon>Agaricomycetes</taxon>
        <taxon>Agaricomycetidae</taxon>
        <taxon>Boletales</taxon>
        <taxon>Coniophorineae</taxon>
        <taxon>Coniophoraceae</taxon>
        <taxon>Coniophora</taxon>
    </lineage>
</organism>
<evidence type="ECO:0000313" key="1">
    <source>
        <dbReference type="EMBL" id="EIW84690.1"/>
    </source>
</evidence>
<evidence type="ECO:0000313" key="2">
    <source>
        <dbReference type="Proteomes" id="UP000053558"/>
    </source>
</evidence>
<dbReference type="RefSeq" id="XP_007763959.1">
    <property type="nucleotide sequence ID" value="XM_007765769.1"/>
</dbReference>
<dbReference type="KEGG" id="cput:CONPUDRAFT_26744"/>
<feature type="non-terminal residue" evidence="1">
    <location>
        <position position="111"/>
    </location>
</feature>
<dbReference type="GeneID" id="19206614"/>
<accession>A0A5M3MZW9</accession>
<proteinExistence type="predicted"/>
<keyword evidence="2" id="KW-1185">Reference proteome</keyword>
<name>A0A5M3MZW9_CONPW</name>
<gene>
    <name evidence="1" type="ORF">CONPUDRAFT_26744</name>
</gene>
<dbReference type="OMA" id="KFLWPEE"/>
<protein>
    <submittedName>
        <fullName evidence="1">Uncharacterized protein</fullName>
    </submittedName>
</protein>
<comment type="caution">
    <text evidence="1">The sequence shown here is derived from an EMBL/GenBank/DDBJ whole genome shotgun (WGS) entry which is preliminary data.</text>
</comment>
<dbReference type="AlphaFoldDB" id="A0A5M3MZW9"/>